<feature type="region of interest" description="Disordered" evidence="5">
    <location>
        <begin position="215"/>
        <end position="247"/>
    </location>
</feature>
<protein>
    <recommendedName>
        <fullName evidence="6">PIH1 N-terminal domain-containing protein</fullName>
    </recommendedName>
</protein>
<dbReference type="EMBL" id="CAJNNW010034594">
    <property type="protein sequence ID" value="CAE8723241.1"/>
    <property type="molecule type" value="Genomic_DNA"/>
</dbReference>
<evidence type="ECO:0000256" key="5">
    <source>
        <dbReference type="SAM" id="MobiDB-lite"/>
    </source>
</evidence>
<evidence type="ECO:0000313" key="7">
    <source>
        <dbReference type="EMBL" id="CAE8723241.1"/>
    </source>
</evidence>
<feature type="compositionally biased region" description="Polar residues" evidence="5">
    <location>
        <begin position="226"/>
        <end position="236"/>
    </location>
</feature>
<gene>
    <name evidence="7" type="ORF">PGLA2088_LOCUS43002</name>
</gene>
<dbReference type="PANTHER" id="PTHR22997">
    <property type="entry name" value="PIH1 DOMAIN-CONTAINING PROTEIN 1"/>
    <property type="match status" value="1"/>
</dbReference>
<comment type="caution">
    <text evidence="7">The sequence shown here is derived from an EMBL/GenBank/DDBJ whole genome shotgun (WGS) entry which is preliminary data.</text>
</comment>
<dbReference type="InterPro" id="IPR050734">
    <property type="entry name" value="PIH1/Kintoun_subfamily"/>
</dbReference>
<dbReference type="InterPro" id="IPR012981">
    <property type="entry name" value="PIH1_N"/>
</dbReference>
<feature type="compositionally biased region" description="Basic and acidic residues" evidence="5">
    <location>
        <begin position="215"/>
        <end position="224"/>
    </location>
</feature>
<dbReference type="GO" id="GO:0008374">
    <property type="term" value="F:O-acyltransferase activity"/>
    <property type="evidence" value="ECO:0007669"/>
    <property type="project" value="InterPro"/>
</dbReference>
<keyword evidence="3" id="KW-0808">Transferase</keyword>
<dbReference type="Pfam" id="PF08190">
    <property type="entry name" value="PIH1"/>
    <property type="match status" value="1"/>
</dbReference>
<evidence type="ECO:0000256" key="4">
    <source>
        <dbReference type="ARBA" id="ARBA00023315"/>
    </source>
</evidence>
<reference evidence="7" key="1">
    <citation type="submission" date="2021-02" db="EMBL/GenBank/DDBJ databases">
        <authorList>
            <person name="Dougan E. K."/>
            <person name="Rhodes N."/>
            <person name="Thang M."/>
            <person name="Chan C."/>
        </authorList>
    </citation>
    <scope>NUCLEOTIDE SEQUENCE</scope>
</reference>
<keyword evidence="4" id="KW-0012">Acyltransferase</keyword>
<comment type="similarity">
    <text evidence="2">Belongs to the PIH1 family.</text>
</comment>
<organism evidence="7 8">
    <name type="scientific">Polarella glacialis</name>
    <name type="common">Dinoflagellate</name>
    <dbReference type="NCBI Taxonomy" id="89957"/>
    <lineage>
        <taxon>Eukaryota</taxon>
        <taxon>Sar</taxon>
        <taxon>Alveolata</taxon>
        <taxon>Dinophyceae</taxon>
        <taxon>Suessiales</taxon>
        <taxon>Suessiaceae</taxon>
        <taxon>Polarella</taxon>
    </lineage>
</organism>
<dbReference type="InterPro" id="IPR007130">
    <property type="entry name" value="DAGAT"/>
</dbReference>
<dbReference type="PANTHER" id="PTHR22997:SF0">
    <property type="entry name" value="PIH1 DOMAIN-CONTAINING PROTEIN 1"/>
    <property type="match status" value="1"/>
</dbReference>
<sequence>MEELYNVGQNMGQDVAGSPFSLEPGSMDAFSQEGLAEYMAGGGNIEEYLKSYEQMLQDGSAPDLNRGAVLDQVDAEGGITTHPKAGFVIKTRDMGAGTKIFLNVVSSEHVEAPHMKSFAELEGEEGCRVPLSVGTGLEDFDKKGEPCMTYDIVANPTVVEGCAGEPTFRQSVVELVLASVGQKYKMTLDPRFKLPKITYKGTTVQLQRIRKKKESQIQEFRDAESNAPQPGTSASRRASGEDGFGAAAASGPLPPDFCVFYSLPLAEPLQDAFSTDWGAPPQEPEEVLRTPHLCGMDLPLYRVNEFSEKFRGTMRNKAQRAQKSAEKEGDETQGGSTAKQVEVKPGEAETKEMLAGRTCVVQVRMPDLDPHVPSLKQFGLEVSDECMRLGFPMLPRSGRAAYSHLTIWWPGQFCSAHATADWDSKADTLTVSLPTEAEVHAEAAAFCKVPLSQDMAAFNQGPGQHETVQTPVSGCAKCYLYLHTGGSVPVYVFGQSILWSQFKLGLWVERLSRWLRVSLILPYGRFGLLVPHKLPLLYAVGEPIICPQLGGSPSEAQIEATHSLVLAAVRELYDFYKGQYGWQDRGLEID</sequence>
<feature type="region of interest" description="Disordered" evidence="5">
    <location>
        <begin position="314"/>
        <end position="348"/>
    </location>
</feature>
<dbReference type="GO" id="GO:0005737">
    <property type="term" value="C:cytoplasm"/>
    <property type="evidence" value="ECO:0007669"/>
    <property type="project" value="TreeGrafter"/>
</dbReference>
<proteinExistence type="inferred from homology"/>
<feature type="domain" description="PIH1 N-terminal" evidence="6">
    <location>
        <begin position="81"/>
        <end position="215"/>
    </location>
</feature>
<evidence type="ECO:0000259" key="6">
    <source>
        <dbReference type="Pfam" id="PF08190"/>
    </source>
</evidence>
<evidence type="ECO:0000256" key="1">
    <source>
        <dbReference type="ARBA" id="ARBA00005420"/>
    </source>
</evidence>
<dbReference type="AlphaFoldDB" id="A0A813L7Y1"/>
<evidence type="ECO:0000256" key="3">
    <source>
        <dbReference type="ARBA" id="ARBA00022679"/>
    </source>
</evidence>
<evidence type="ECO:0000313" key="8">
    <source>
        <dbReference type="Proteomes" id="UP000626109"/>
    </source>
</evidence>
<comment type="similarity">
    <text evidence="1">Belongs to the diacylglycerol acyltransferase family.</text>
</comment>
<dbReference type="Proteomes" id="UP000626109">
    <property type="component" value="Unassembled WGS sequence"/>
</dbReference>
<name>A0A813L7Y1_POLGL</name>
<evidence type="ECO:0000256" key="2">
    <source>
        <dbReference type="ARBA" id="ARBA00008511"/>
    </source>
</evidence>
<dbReference type="Pfam" id="PF03982">
    <property type="entry name" value="DAGAT"/>
    <property type="match status" value="1"/>
</dbReference>
<accession>A0A813L7Y1</accession>